<keyword evidence="1" id="KW-0732">Signal</keyword>
<sequence length="222" mass="21890">MPSPRPAPLALALAACLVAAGCAGSESAVRPPSTVAPDSAAVAALRDSIAAAPSPAARRAVAVRALRAAGVTPLAGDLFETGVGAPLVGGFVPGRVPSRASELVVVAANLSEAAAADVLEAARVLVALSLVEVVPERTVRVALWPGTYSAREGVSLTLRSPLWPRPAVAAVVVVGGGAVPDVVGGVPVTRVPADAPDLAARVVRAVLERAAAPPIVPTPPAP</sequence>
<gene>
    <name evidence="2" type="ORF">RM540_02230</name>
</gene>
<keyword evidence="3" id="KW-1185">Reference proteome</keyword>
<feature type="chain" id="PRO_5045960981" evidence="1">
    <location>
        <begin position="29"/>
        <end position="222"/>
    </location>
</feature>
<evidence type="ECO:0000256" key="1">
    <source>
        <dbReference type="SAM" id="SignalP"/>
    </source>
</evidence>
<feature type="signal peptide" evidence="1">
    <location>
        <begin position="1"/>
        <end position="28"/>
    </location>
</feature>
<evidence type="ECO:0000313" key="2">
    <source>
        <dbReference type="EMBL" id="MDT0630553.1"/>
    </source>
</evidence>
<accession>A0ABU3BMR1</accession>
<reference evidence="2 3" key="1">
    <citation type="submission" date="2023-09" db="EMBL/GenBank/DDBJ databases">
        <authorList>
            <person name="Rey-Velasco X."/>
        </authorList>
    </citation>
    <scope>NUCLEOTIDE SEQUENCE [LARGE SCALE GENOMIC DNA]</scope>
    <source>
        <strain evidence="2 3">F394</strain>
    </source>
</reference>
<dbReference type="EMBL" id="JAVRHT010000003">
    <property type="protein sequence ID" value="MDT0630553.1"/>
    <property type="molecule type" value="Genomic_DNA"/>
</dbReference>
<comment type="caution">
    <text evidence="2">The sequence shown here is derived from an EMBL/GenBank/DDBJ whole genome shotgun (WGS) entry which is preliminary data.</text>
</comment>
<organism evidence="2 3">
    <name type="scientific">Rubrivirga litoralis</name>
    <dbReference type="NCBI Taxonomy" id="3075598"/>
    <lineage>
        <taxon>Bacteria</taxon>
        <taxon>Pseudomonadati</taxon>
        <taxon>Rhodothermota</taxon>
        <taxon>Rhodothermia</taxon>
        <taxon>Rhodothermales</taxon>
        <taxon>Rubricoccaceae</taxon>
        <taxon>Rubrivirga</taxon>
    </lineage>
</organism>
<protein>
    <submittedName>
        <fullName evidence="2">Uncharacterized protein</fullName>
    </submittedName>
</protein>
<proteinExistence type="predicted"/>
<name>A0ABU3BMR1_9BACT</name>
<dbReference type="PROSITE" id="PS51257">
    <property type="entry name" value="PROKAR_LIPOPROTEIN"/>
    <property type="match status" value="1"/>
</dbReference>
<evidence type="ECO:0000313" key="3">
    <source>
        <dbReference type="Proteomes" id="UP001267426"/>
    </source>
</evidence>
<dbReference type="Proteomes" id="UP001267426">
    <property type="component" value="Unassembled WGS sequence"/>
</dbReference>
<dbReference type="RefSeq" id="WP_311661743.1">
    <property type="nucleotide sequence ID" value="NZ_JAVRHT010000003.1"/>
</dbReference>